<dbReference type="InterPro" id="IPR047057">
    <property type="entry name" value="MerR_fam"/>
</dbReference>
<dbReference type="InterPro" id="IPR009061">
    <property type="entry name" value="DNA-bd_dom_put_sf"/>
</dbReference>
<dbReference type="Pfam" id="PF13411">
    <property type="entry name" value="MerR_1"/>
    <property type="match status" value="2"/>
</dbReference>
<name>A0A0N9Y5A9_MYCFO</name>
<evidence type="ECO:0000256" key="3">
    <source>
        <dbReference type="ARBA" id="ARBA00023125"/>
    </source>
</evidence>
<evidence type="ECO:0000313" key="6">
    <source>
        <dbReference type="EMBL" id="ALI24341.1"/>
    </source>
</evidence>
<organism evidence="6 7">
    <name type="scientific">Mycolicibacterium fortuitum</name>
    <name type="common">Mycobacterium fortuitum</name>
    <dbReference type="NCBI Taxonomy" id="1766"/>
    <lineage>
        <taxon>Bacteria</taxon>
        <taxon>Bacillati</taxon>
        <taxon>Actinomycetota</taxon>
        <taxon>Actinomycetes</taxon>
        <taxon>Mycobacteriales</taxon>
        <taxon>Mycobacteriaceae</taxon>
        <taxon>Mycolicibacterium</taxon>
    </lineage>
</organism>
<keyword evidence="2" id="KW-0805">Transcription regulation</keyword>
<keyword evidence="1" id="KW-0678">Repressor</keyword>
<keyword evidence="4" id="KW-0804">Transcription</keyword>
<evidence type="ECO:0000256" key="1">
    <source>
        <dbReference type="ARBA" id="ARBA00022491"/>
    </source>
</evidence>
<dbReference type="PROSITE" id="PS50937">
    <property type="entry name" value="HTH_MERR_2"/>
    <property type="match status" value="1"/>
</dbReference>
<dbReference type="Gene3D" id="1.10.1660.10">
    <property type="match status" value="2"/>
</dbReference>
<sequence>MLMEGSTQMLGVSAVAAATGYSVQQIRDLERLGVITCAVRADNGYRQFSSTQIRDLRAYRDLAHAVGPVEARRSMRAIRTLPPEEAVKRVSALHAALNDERAQALVAREALQAIQGEAETDVASTDADAMTITELSRALGVRASTLRFWEKEGLVRPDRITNRTGSTRRYQLEAIREARITAALRAAGYRIPDVRRAVAAIRDLDDVSHSLEALDARLKSITDRTLSLFRAASRLAEIIQPDR</sequence>
<evidence type="ECO:0000259" key="5">
    <source>
        <dbReference type="PROSITE" id="PS50937"/>
    </source>
</evidence>
<keyword evidence="3" id="KW-0238">DNA-binding</keyword>
<dbReference type="EMBL" id="CP011269">
    <property type="protein sequence ID" value="ALI24341.1"/>
    <property type="molecule type" value="Genomic_DNA"/>
</dbReference>
<dbReference type="AlphaFoldDB" id="A0A0N9Y5A9"/>
<dbReference type="PANTHER" id="PTHR30204">
    <property type="entry name" value="REDOX-CYCLING DRUG-SENSING TRANSCRIPTIONAL ACTIVATOR SOXR"/>
    <property type="match status" value="1"/>
</dbReference>
<dbReference type="STRING" id="1766.XA26_04800"/>
<dbReference type="PANTHER" id="PTHR30204:SF69">
    <property type="entry name" value="MERR-FAMILY TRANSCRIPTIONAL REGULATOR"/>
    <property type="match status" value="1"/>
</dbReference>
<reference evidence="6 7" key="1">
    <citation type="journal article" date="2015" name="MBio">
        <title>Enzymatic Degradation of Phenazines Can Generate Energy and Protect Sensitive Organisms from Toxicity.</title>
        <authorList>
            <person name="Costa K.C."/>
            <person name="Bergkessel M."/>
            <person name="Saunders S."/>
            <person name="Korlach J."/>
            <person name="Newman D.K."/>
        </authorList>
    </citation>
    <scope>NUCLEOTIDE SEQUENCE [LARGE SCALE GENOMIC DNA]</scope>
    <source>
        <strain evidence="6 7">CT6</strain>
    </source>
</reference>
<evidence type="ECO:0000256" key="4">
    <source>
        <dbReference type="ARBA" id="ARBA00023163"/>
    </source>
</evidence>
<dbReference type="GO" id="GO:0003677">
    <property type="term" value="F:DNA binding"/>
    <property type="evidence" value="ECO:0007669"/>
    <property type="project" value="UniProtKB-KW"/>
</dbReference>
<dbReference type="SUPFAM" id="SSF46955">
    <property type="entry name" value="Putative DNA-binding domain"/>
    <property type="match status" value="2"/>
</dbReference>
<protein>
    <submittedName>
        <fullName evidence="6">Transcriptional regulator, MerR family</fullName>
    </submittedName>
</protein>
<evidence type="ECO:0000313" key="7">
    <source>
        <dbReference type="Proteomes" id="UP000057134"/>
    </source>
</evidence>
<dbReference type="Proteomes" id="UP000057134">
    <property type="component" value="Chromosome"/>
</dbReference>
<dbReference type="GO" id="GO:0003700">
    <property type="term" value="F:DNA-binding transcription factor activity"/>
    <property type="evidence" value="ECO:0007669"/>
    <property type="project" value="InterPro"/>
</dbReference>
<dbReference type="InterPro" id="IPR000551">
    <property type="entry name" value="MerR-type_HTH_dom"/>
</dbReference>
<dbReference type="SMART" id="SM00422">
    <property type="entry name" value="HTH_MERR"/>
    <property type="match status" value="2"/>
</dbReference>
<feature type="domain" description="HTH merR-type" evidence="5">
    <location>
        <begin position="129"/>
        <end position="200"/>
    </location>
</feature>
<proteinExistence type="predicted"/>
<dbReference type="PATRIC" id="fig|1766.6.peg.472"/>
<dbReference type="KEGG" id="mft:XA26_04800"/>
<gene>
    <name evidence="6" type="ORF">XA26_04800</name>
</gene>
<evidence type="ECO:0000256" key="2">
    <source>
        <dbReference type="ARBA" id="ARBA00023015"/>
    </source>
</evidence>
<keyword evidence="7" id="KW-1185">Reference proteome</keyword>
<accession>A0A0N9Y5A9</accession>